<evidence type="ECO:0000313" key="1">
    <source>
        <dbReference type="EMBL" id="AKT36496.1"/>
    </source>
</evidence>
<accession>A0A0K1E6I8</accession>
<name>A0A0K1E6I8_CHOCO</name>
<dbReference type="Proteomes" id="UP000067626">
    <property type="component" value="Chromosome"/>
</dbReference>
<dbReference type="STRING" id="52.CMC5_006120"/>
<reference evidence="1 2" key="1">
    <citation type="submission" date="2015-07" db="EMBL/GenBank/DDBJ databases">
        <title>Genome analysis of myxobacterium Chondromyces crocatus Cm c5 reveals a high potential for natural compound synthesis and the genetic basis for the loss of fruiting body formation.</title>
        <authorList>
            <person name="Zaburannyi N."/>
            <person name="Bunk B."/>
            <person name="Maier J."/>
            <person name="Overmann J."/>
            <person name="Mueller R."/>
        </authorList>
    </citation>
    <scope>NUCLEOTIDE SEQUENCE [LARGE SCALE GENOMIC DNA]</scope>
    <source>
        <strain evidence="1 2">Cm c5</strain>
    </source>
</reference>
<evidence type="ECO:0000313" key="2">
    <source>
        <dbReference type="Proteomes" id="UP000067626"/>
    </source>
</evidence>
<organism evidence="1 2">
    <name type="scientific">Chondromyces crocatus</name>
    <dbReference type="NCBI Taxonomy" id="52"/>
    <lineage>
        <taxon>Bacteria</taxon>
        <taxon>Pseudomonadati</taxon>
        <taxon>Myxococcota</taxon>
        <taxon>Polyangia</taxon>
        <taxon>Polyangiales</taxon>
        <taxon>Polyangiaceae</taxon>
        <taxon>Chondromyces</taxon>
    </lineage>
</organism>
<sequence length="368" mass="37453">MVFQKPSSGFWRVTPGAFLHVEATTGWEANGLEPVGGGGGPIDRWSGKIVREARRQNEVNGGVGRPIARAKLARQNGPHPSGDLTTMRRIAQLVLGSLAIVGSLFASSTASAGISACGNINVSAEARCEVVVEGGCTARCTPISFEAACYGRCDGRCTASVSAECTADCSASCQAECNVNPGSFDCEGTCRGNCQADCSGRCAAEGGSADCEAACKANCGGECNVQCSGQPPSADCNAQCSACCSGECRAEANFDCQVSCQGGCTAELEGGCQVQCTRPDGALFCDGQFVDAGNNLKECVAALNRLLNLKVQGYADASCSGNSCEAEAGVSVSACSVPAVGSDLDERGLVAVAAGLGLAMVVRRRRRG</sequence>
<dbReference type="AlphaFoldDB" id="A0A0K1E6I8"/>
<dbReference type="KEGG" id="ccro:CMC5_006120"/>
<dbReference type="EMBL" id="CP012159">
    <property type="protein sequence ID" value="AKT36496.1"/>
    <property type="molecule type" value="Genomic_DNA"/>
</dbReference>
<keyword evidence="2" id="KW-1185">Reference proteome</keyword>
<protein>
    <recommendedName>
        <fullName evidence="3">Keratin associated protein</fullName>
    </recommendedName>
</protein>
<proteinExistence type="predicted"/>
<evidence type="ECO:0008006" key="3">
    <source>
        <dbReference type="Google" id="ProtNLM"/>
    </source>
</evidence>
<gene>
    <name evidence="1" type="ORF">CMC5_006120</name>
</gene>